<accession>A0ABU5H0R6</accession>
<evidence type="ECO:0000256" key="1">
    <source>
        <dbReference type="SAM" id="SignalP"/>
    </source>
</evidence>
<keyword evidence="3" id="KW-1185">Reference proteome</keyword>
<feature type="signal peptide" evidence="1">
    <location>
        <begin position="1"/>
        <end position="33"/>
    </location>
</feature>
<protein>
    <recommendedName>
        <fullName evidence="4">Lipoprotein</fullName>
    </recommendedName>
</protein>
<organism evidence="2 3">
    <name type="scientific">Hyalangium rubrum</name>
    <dbReference type="NCBI Taxonomy" id="3103134"/>
    <lineage>
        <taxon>Bacteria</taxon>
        <taxon>Pseudomonadati</taxon>
        <taxon>Myxococcota</taxon>
        <taxon>Myxococcia</taxon>
        <taxon>Myxococcales</taxon>
        <taxon>Cystobacterineae</taxon>
        <taxon>Archangiaceae</taxon>
        <taxon>Hyalangium</taxon>
    </lineage>
</organism>
<name>A0ABU5H0R6_9BACT</name>
<keyword evidence="1" id="KW-0732">Signal</keyword>
<feature type="chain" id="PRO_5046668642" description="Lipoprotein" evidence="1">
    <location>
        <begin position="34"/>
        <end position="181"/>
    </location>
</feature>
<proteinExistence type="predicted"/>
<evidence type="ECO:0008006" key="4">
    <source>
        <dbReference type="Google" id="ProtNLM"/>
    </source>
</evidence>
<gene>
    <name evidence="2" type="ORF">SYV04_11615</name>
</gene>
<dbReference type="Proteomes" id="UP001291309">
    <property type="component" value="Unassembled WGS sequence"/>
</dbReference>
<comment type="caution">
    <text evidence="2">The sequence shown here is derived from an EMBL/GenBank/DDBJ whole genome shotgun (WGS) entry which is preliminary data.</text>
</comment>
<evidence type="ECO:0000313" key="3">
    <source>
        <dbReference type="Proteomes" id="UP001291309"/>
    </source>
</evidence>
<dbReference type="EMBL" id="JAXIVS010000003">
    <property type="protein sequence ID" value="MDY7227045.1"/>
    <property type="molecule type" value="Genomic_DNA"/>
</dbReference>
<evidence type="ECO:0000313" key="2">
    <source>
        <dbReference type="EMBL" id="MDY7227045.1"/>
    </source>
</evidence>
<reference evidence="2 3" key="1">
    <citation type="submission" date="2023-12" db="EMBL/GenBank/DDBJ databases">
        <title>the genome sequence of Hyalangium sp. s54d21.</title>
        <authorList>
            <person name="Zhang X."/>
        </authorList>
    </citation>
    <scope>NUCLEOTIDE SEQUENCE [LARGE SCALE GENOMIC DNA]</scope>
    <source>
        <strain evidence="3">s54d21</strain>
    </source>
</reference>
<dbReference type="RefSeq" id="WP_321545761.1">
    <property type="nucleotide sequence ID" value="NZ_JAXIVS010000003.1"/>
</dbReference>
<sequence length="181" mass="19683">MSSRSVKTGQVLVKSLMAALALGTLGMGATAEAACTPAGTIQDNTGYSPDVDFTYTGAWTHSSSFPNALYGTLSWTKDVPNHWYGMDKAVSFSLECRTAFDYFYSAAYNRGHATIVAVNNVTGEWRQLGSVDQYSPTIEYGKSVRISVPWTQRTTIYISANGTKHPASIDTYIDIDAIVPR</sequence>